<accession>A0A9P6JWR6</accession>
<name>A0A9P6JWR6_9FUNG</name>
<dbReference type="AlphaFoldDB" id="A0A9P6JWR6"/>
<organism evidence="2 3">
    <name type="scientific">Mortierella hygrophila</name>
    <dbReference type="NCBI Taxonomy" id="979708"/>
    <lineage>
        <taxon>Eukaryota</taxon>
        <taxon>Fungi</taxon>
        <taxon>Fungi incertae sedis</taxon>
        <taxon>Mucoromycota</taxon>
        <taxon>Mortierellomycotina</taxon>
        <taxon>Mortierellomycetes</taxon>
        <taxon>Mortierellales</taxon>
        <taxon>Mortierellaceae</taxon>
        <taxon>Mortierella</taxon>
    </lineage>
</organism>
<gene>
    <name evidence="2" type="ORF">EC957_001248</name>
</gene>
<evidence type="ECO:0000313" key="2">
    <source>
        <dbReference type="EMBL" id="KAF9535960.1"/>
    </source>
</evidence>
<feature type="non-terminal residue" evidence="2">
    <location>
        <position position="203"/>
    </location>
</feature>
<feature type="non-terminal residue" evidence="2">
    <location>
        <position position="1"/>
    </location>
</feature>
<reference evidence="2" key="1">
    <citation type="journal article" date="2020" name="Fungal Divers.">
        <title>Resolving the Mortierellaceae phylogeny through synthesis of multi-gene phylogenetics and phylogenomics.</title>
        <authorList>
            <person name="Vandepol N."/>
            <person name="Liber J."/>
            <person name="Desiro A."/>
            <person name="Na H."/>
            <person name="Kennedy M."/>
            <person name="Barry K."/>
            <person name="Grigoriev I.V."/>
            <person name="Miller A.N."/>
            <person name="O'Donnell K."/>
            <person name="Stajich J.E."/>
            <person name="Bonito G."/>
        </authorList>
    </citation>
    <scope>NUCLEOTIDE SEQUENCE</scope>
    <source>
        <strain evidence="2">NRRL 2591</strain>
    </source>
</reference>
<evidence type="ECO:0000313" key="3">
    <source>
        <dbReference type="Proteomes" id="UP000723463"/>
    </source>
</evidence>
<evidence type="ECO:0000256" key="1">
    <source>
        <dbReference type="SAM" id="MobiDB-lite"/>
    </source>
</evidence>
<dbReference type="EMBL" id="JAAAXW010001209">
    <property type="protein sequence ID" value="KAF9535960.1"/>
    <property type="molecule type" value="Genomic_DNA"/>
</dbReference>
<dbReference type="Proteomes" id="UP000723463">
    <property type="component" value="Unassembled WGS sequence"/>
</dbReference>
<proteinExistence type="predicted"/>
<protein>
    <submittedName>
        <fullName evidence="2">Uncharacterized protein</fullName>
    </submittedName>
</protein>
<keyword evidence="3" id="KW-1185">Reference proteome</keyword>
<feature type="region of interest" description="Disordered" evidence="1">
    <location>
        <begin position="95"/>
        <end position="121"/>
    </location>
</feature>
<comment type="caution">
    <text evidence="2">The sequence shown here is derived from an EMBL/GenBank/DDBJ whole genome shotgun (WGS) entry which is preliminary data.</text>
</comment>
<sequence length="203" mass="23991">VASQLENGKPYSFSSRNKGLEPVDLDWMLEKKGCRGDEVWRSKERREARRMVVEKRWETWLAEEEEAVLAQKAMDASWWINRTCETVDHATFTTTAINDDDNNNNNNNNNNRPPIWGRTDPGIHEQLKDLGLLVDVKNMIDEMDIESDRDEKEGGGGREDGYKYWPVLRWMRMFRSTEYGRSREREVKRMLAPVKEFKFKDKE</sequence>